<dbReference type="AlphaFoldDB" id="A0A3Q7FIY0"/>
<sequence length="122" mass="13259">MEPTTTRGADFAELPRGALAEGRRGCCSYYGIEGAGTKSEAEEVEEETVQMERAENMAAAEVVVVVVEVEMGGVQPQIILNQETHLSPEENRKSGSRDQCKSLAMRLGQPEMAEISRKSISV</sequence>
<organism evidence="1">
    <name type="scientific">Solanum lycopersicum</name>
    <name type="common">Tomato</name>
    <name type="synonym">Lycopersicon esculentum</name>
    <dbReference type="NCBI Taxonomy" id="4081"/>
    <lineage>
        <taxon>Eukaryota</taxon>
        <taxon>Viridiplantae</taxon>
        <taxon>Streptophyta</taxon>
        <taxon>Embryophyta</taxon>
        <taxon>Tracheophyta</taxon>
        <taxon>Spermatophyta</taxon>
        <taxon>Magnoliopsida</taxon>
        <taxon>eudicotyledons</taxon>
        <taxon>Gunneridae</taxon>
        <taxon>Pentapetalae</taxon>
        <taxon>asterids</taxon>
        <taxon>lamiids</taxon>
        <taxon>Solanales</taxon>
        <taxon>Solanaceae</taxon>
        <taxon>Solanoideae</taxon>
        <taxon>Solaneae</taxon>
        <taxon>Solanum</taxon>
        <taxon>Solanum subgen. Lycopersicon</taxon>
    </lineage>
</organism>
<reference evidence="1" key="2">
    <citation type="submission" date="2019-01" db="UniProtKB">
        <authorList>
            <consortium name="EnsemblPlants"/>
        </authorList>
    </citation>
    <scope>IDENTIFICATION</scope>
    <source>
        <strain evidence="1">cv. Heinz 1706</strain>
    </source>
</reference>
<name>A0A3Q7FIY0_SOLLC</name>
<dbReference type="Gramene" id="Solyc02g055467.1.1">
    <property type="protein sequence ID" value="Solyc02g055467.1.1"/>
    <property type="gene ID" value="Solyc02g055467.1"/>
</dbReference>
<evidence type="ECO:0000313" key="2">
    <source>
        <dbReference type="Proteomes" id="UP000004994"/>
    </source>
</evidence>
<dbReference type="Proteomes" id="UP000004994">
    <property type="component" value="Chromosome 2"/>
</dbReference>
<dbReference type="InParanoid" id="A0A3Q7FIY0"/>
<accession>A0A3Q7FIY0</accession>
<proteinExistence type="predicted"/>
<dbReference type="EnsemblPlants" id="Solyc02g055467.1.1">
    <property type="protein sequence ID" value="Solyc02g055467.1.1"/>
    <property type="gene ID" value="Solyc02g055467.1"/>
</dbReference>
<keyword evidence="2" id="KW-1185">Reference proteome</keyword>
<evidence type="ECO:0000313" key="1">
    <source>
        <dbReference type="EnsemblPlants" id="Solyc02g055467.1.1"/>
    </source>
</evidence>
<protein>
    <submittedName>
        <fullName evidence="1">Uncharacterized protein</fullName>
    </submittedName>
</protein>
<reference evidence="1" key="1">
    <citation type="journal article" date="2012" name="Nature">
        <title>The tomato genome sequence provides insights into fleshy fruit evolution.</title>
        <authorList>
            <consortium name="Tomato Genome Consortium"/>
        </authorList>
    </citation>
    <scope>NUCLEOTIDE SEQUENCE [LARGE SCALE GENOMIC DNA]</scope>
    <source>
        <strain evidence="1">cv. Heinz 1706</strain>
    </source>
</reference>